<accession>A0A4U8W7A3</accession>
<dbReference type="RefSeq" id="WP_130912987.1">
    <property type="nucleotide sequence ID" value="NZ_LR215974.1"/>
</dbReference>
<dbReference type="GO" id="GO:0016887">
    <property type="term" value="F:ATP hydrolysis activity"/>
    <property type="evidence" value="ECO:0007669"/>
    <property type="project" value="InterPro"/>
</dbReference>
<dbReference type="InterPro" id="IPR027417">
    <property type="entry name" value="P-loop_NTPase"/>
</dbReference>
<evidence type="ECO:0000259" key="1">
    <source>
        <dbReference type="Pfam" id="PF13304"/>
    </source>
</evidence>
<reference evidence="2 3" key="1">
    <citation type="submission" date="2019-02" db="EMBL/GenBank/DDBJ databases">
        <authorList>
            <consortium name="Pathogen Informatics"/>
        </authorList>
    </citation>
    <scope>NUCLEOTIDE SEQUENCE [LARGE SCALE GENOMIC DNA]</scope>
    <source>
        <strain evidence="2 3">3012STDY6944375</strain>
    </source>
</reference>
<dbReference type="AlphaFoldDB" id="A0A4U8W7A3"/>
<dbReference type="Gene3D" id="3.40.50.300">
    <property type="entry name" value="P-loop containing nucleotide triphosphate hydrolases"/>
    <property type="match status" value="2"/>
</dbReference>
<dbReference type="EMBL" id="LR215974">
    <property type="protein sequence ID" value="VFB02067.1"/>
    <property type="molecule type" value="Genomic_DNA"/>
</dbReference>
<protein>
    <submittedName>
        <fullName evidence="2">Predicted ATP-binding protein involved in virulence</fullName>
    </submittedName>
</protein>
<dbReference type="Proteomes" id="UP000290013">
    <property type="component" value="Chromosome"/>
</dbReference>
<evidence type="ECO:0000313" key="2">
    <source>
        <dbReference type="EMBL" id="VFB02067.1"/>
    </source>
</evidence>
<dbReference type="Pfam" id="PF13304">
    <property type="entry name" value="AAA_21"/>
    <property type="match status" value="1"/>
</dbReference>
<gene>
    <name evidence="2" type="ORF">NCTC12078_00040</name>
</gene>
<dbReference type="InterPro" id="IPR003959">
    <property type="entry name" value="ATPase_AAA_core"/>
</dbReference>
<dbReference type="InterPro" id="IPR051396">
    <property type="entry name" value="Bact_Antivir_Def_Nuclease"/>
</dbReference>
<evidence type="ECO:0000313" key="3">
    <source>
        <dbReference type="Proteomes" id="UP000290013"/>
    </source>
</evidence>
<keyword evidence="2" id="KW-0547">Nucleotide-binding</keyword>
<proteinExistence type="predicted"/>
<name>A0A4U8W7A3_9FLAO</name>
<dbReference type="GO" id="GO:0005524">
    <property type="term" value="F:ATP binding"/>
    <property type="evidence" value="ECO:0007669"/>
    <property type="project" value="UniProtKB-KW"/>
</dbReference>
<feature type="domain" description="ATPase AAA-type core" evidence="1">
    <location>
        <begin position="366"/>
        <end position="461"/>
    </location>
</feature>
<dbReference type="PANTHER" id="PTHR43581:SF2">
    <property type="entry name" value="EXCINUCLEASE ATPASE SUBUNIT"/>
    <property type="match status" value="1"/>
</dbReference>
<dbReference type="SUPFAM" id="SSF52540">
    <property type="entry name" value="P-loop containing nucleoside triphosphate hydrolases"/>
    <property type="match status" value="1"/>
</dbReference>
<dbReference type="KEGG" id="ctai:NCTC12078_00040"/>
<keyword evidence="2" id="KW-0067">ATP-binding</keyword>
<organism evidence="2 3">
    <name type="scientific">Chryseobacterium taihuense</name>
    <dbReference type="NCBI Taxonomy" id="1141221"/>
    <lineage>
        <taxon>Bacteria</taxon>
        <taxon>Pseudomonadati</taxon>
        <taxon>Bacteroidota</taxon>
        <taxon>Flavobacteriia</taxon>
        <taxon>Flavobacteriales</taxon>
        <taxon>Weeksellaceae</taxon>
        <taxon>Chryseobacterium group</taxon>
        <taxon>Chryseobacterium</taxon>
    </lineage>
</organism>
<sequence>MNITNFTIEGLHNTKDYELKFFDNKLILVSDNGAGKTTIVNIFYFFLSKQWNKLLEYNFRRIICRINDERIEFTKDFFQNLLQRDSKFKHRFSPNTLIKLNQISDILNSVDFFNMSNKEIEILSEKFEIPSRVIKEYIFEVYEKKENIDNHNNIKSIETKLNSILKDIKIIYLPTYRRIEKDLINILPHLERSIKEYEIQTRRYNSKEENYLELVEFGMNDIQRKIERRCLELKNYFYDKLNTNLIGSYLDDILNKSYNDFDFKKISQIDEEALNYILKRLDDSVISKDGKNKLREFVQSLQFNYSNNNIEDKINAHFVWKLFQIYDFQQKEESDILNLIKICNEYLGNDKELVYNKDEFKVEIILNQETNYKNSIRQLFLDSEILREEKLNRIEFKDLSSGEKQIISLFTHLVLSEKDYYIIIDEPELSLSVPWQEKLLNDILELGKCKGLLAVTHSPFIFQNNLRKYTHALEKFKR</sequence>
<dbReference type="PANTHER" id="PTHR43581">
    <property type="entry name" value="ATP/GTP PHOSPHATASE"/>
    <property type="match status" value="1"/>
</dbReference>